<dbReference type="GO" id="GO:0016020">
    <property type="term" value="C:membrane"/>
    <property type="evidence" value="ECO:0007669"/>
    <property type="project" value="InterPro"/>
</dbReference>
<name>A0A2M8IXI0_9RHOB</name>
<evidence type="ECO:0000313" key="3">
    <source>
        <dbReference type="EMBL" id="PJE35222.1"/>
    </source>
</evidence>
<gene>
    <name evidence="3" type="ORF">CVM52_18230</name>
</gene>
<reference evidence="3 4" key="1">
    <citation type="journal article" date="2018" name="Int. J. Syst. Evol. Microbiol.">
        <title>Pseudooceanicola lipolyticus sp. nov., a marine alphaproteobacterium, reclassification of Oceanicola flagellatus as Pseudooceanicola flagellatus comb. nov. and emended description of the genus Pseudooceanicola.</title>
        <authorList>
            <person name="Huang M.-M."/>
            <person name="Guo L.-L."/>
            <person name="Wu Y.-H."/>
            <person name="Lai Q.-L."/>
            <person name="Shao Z.-Z."/>
            <person name="Wang C.-S."/>
            <person name="Wu M."/>
            <person name="Xu X.-W."/>
        </authorList>
    </citation>
    <scope>NUCLEOTIDE SEQUENCE [LARGE SCALE GENOMIC DNA]</scope>
    <source>
        <strain evidence="3 4">157</strain>
    </source>
</reference>
<feature type="domain" description="EamA" evidence="2">
    <location>
        <begin position="158"/>
        <end position="296"/>
    </location>
</feature>
<feature type="transmembrane region" description="Helical" evidence="1">
    <location>
        <begin position="160"/>
        <end position="179"/>
    </location>
</feature>
<evidence type="ECO:0000313" key="4">
    <source>
        <dbReference type="Proteomes" id="UP000231553"/>
    </source>
</evidence>
<keyword evidence="4" id="KW-1185">Reference proteome</keyword>
<feature type="transmembrane region" description="Helical" evidence="1">
    <location>
        <begin position="224"/>
        <end position="245"/>
    </location>
</feature>
<sequence length="299" mass="31921">MSLWIYVTVAAAIFQTLRFMLQKSLSTTRLSAAGATFSRFAYSAPPLLLLLAAYLGVTGTALPTLGPAFWAYALLGGTTQIFATLAVVLLFKERNFAVGITFKKTEVIQTALVGFLLLGEGVSTGALLAILIGLAAVLLLSHSGATSGAWWRHLTTRASLLGLGSGVLFAFSAVGYRAASLQVDAVAWQRAALTLAVVVTLQMVSMGLWLVLSDRAELRAVWAARRVAVWVGLTSLGGSFCWFLAFTLQNAAYVNALGQIEMVFSLLASVLFFREVITRRELLGMALLGLSILLLILAI</sequence>
<dbReference type="AlphaFoldDB" id="A0A2M8IXI0"/>
<keyword evidence="1" id="KW-1133">Transmembrane helix</keyword>
<dbReference type="OrthoDB" id="5243804at2"/>
<dbReference type="Proteomes" id="UP000231553">
    <property type="component" value="Unassembled WGS sequence"/>
</dbReference>
<dbReference type="Pfam" id="PF00892">
    <property type="entry name" value="EamA"/>
    <property type="match status" value="1"/>
</dbReference>
<feature type="transmembrane region" description="Helical" evidence="1">
    <location>
        <begin position="42"/>
        <end position="62"/>
    </location>
</feature>
<protein>
    <recommendedName>
        <fullName evidence="2">EamA domain-containing protein</fullName>
    </recommendedName>
</protein>
<dbReference type="EMBL" id="PGTB01000106">
    <property type="protein sequence ID" value="PJE35222.1"/>
    <property type="molecule type" value="Genomic_DNA"/>
</dbReference>
<feature type="transmembrane region" description="Helical" evidence="1">
    <location>
        <begin position="251"/>
        <end position="273"/>
    </location>
</feature>
<dbReference type="RefSeq" id="WP_100163868.1">
    <property type="nucleotide sequence ID" value="NZ_PGTB01000106.1"/>
</dbReference>
<evidence type="ECO:0000256" key="1">
    <source>
        <dbReference type="SAM" id="Phobius"/>
    </source>
</evidence>
<feature type="transmembrane region" description="Helical" evidence="1">
    <location>
        <begin position="69"/>
        <end position="91"/>
    </location>
</feature>
<feature type="transmembrane region" description="Helical" evidence="1">
    <location>
        <begin position="191"/>
        <end position="212"/>
    </location>
</feature>
<accession>A0A2M8IXI0</accession>
<feature type="transmembrane region" description="Helical" evidence="1">
    <location>
        <begin position="282"/>
        <end position="298"/>
    </location>
</feature>
<comment type="caution">
    <text evidence="3">The sequence shown here is derived from an EMBL/GenBank/DDBJ whole genome shotgun (WGS) entry which is preliminary data.</text>
</comment>
<proteinExistence type="predicted"/>
<organism evidence="3 4">
    <name type="scientific">Pseudooceanicola lipolyticus</name>
    <dbReference type="NCBI Taxonomy" id="2029104"/>
    <lineage>
        <taxon>Bacteria</taxon>
        <taxon>Pseudomonadati</taxon>
        <taxon>Pseudomonadota</taxon>
        <taxon>Alphaproteobacteria</taxon>
        <taxon>Rhodobacterales</taxon>
        <taxon>Paracoccaceae</taxon>
        <taxon>Pseudooceanicola</taxon>
    </lineage>
</organism>
<dbReference type="InterPro" id="IPR037185">
    <property type="entry name" value="EmrE-like"/>
</dbReference>
<dbReference type="InterPro" id="IPR000620">
    <property type="entry name" value="EamA_dom"/>
</dbReference>
<dbReference type="SUPFAM" id="SSF103481">
    <property type="entry name" value="Multidrug resistance efflux transporter EmrE"/>
    <property type="match status" value="1"/>
</dbReference>
<keyword evidence="1" id="KW-0472">Membrane</keyword>
<evidence type="ECO:0000259" key="2">
    <source>
        <dbReference type="Pfam" id="PF00892"/>
    </source>
</evidence>
<keyword evidence="1" id="KW-0812">Transmembrane</keyword>
<feature type="transmembrane region" description="Helical" evidence="1">
    <location>
        <begin position="111"/>
        <end position="140"/>
    </location>
</feature>